<evidence type="ECO:0000259" key="1">
    <source>
        <dbReference type="Pfam" id="PF13456"/>
    </source>
</evidence>
<organism evidence="2 3">
    <name type="scientific">Plectus sambesii</name>
    <dbReference type="NCBI Taxonomy" id="2011161"/>
    <lineage>
        <taxon>Eukaryota</taxon>
        <taxon>Metazoa</taxon>
        <taxon>Ecdysozoa</taxon>
        <taxon>Nematoda</taxon>
        <taxon>Chromadorea</taxon>
        <taxon>Plectida</taxon>
        <taxon>Plectina</taxon>
        <taxon>Plectoidea</taxon>
        <taxon>Plectidae</taxon>
        <taxon>Plectus</taxon>
    </lineage>
</organism>
<dbReference type="GO" id="GO:0003676">
    <property type="term" value="F:nucleic acid binding"/>
    <property type="evidence" value="ECO:0007669"/>
    <property type="project" value="InterPro"/>
</dbReference>
<dbReference type="InterPro" id="IPR012337">
    <property type="entry name" value="RNaseH-like_sf"/>
</dbReference>
<sequence length="338" mass="38204">MGPVVQLKTRRLFESINSAAPRLDMRLPLCLMEQNELRFWLESLHALNDCSLRESAGAERVVACDASASAAGAIYVDRAGHRHVATSVFSPREAAQSSTYRELITVLFALQSFSQFLKGKRVVFQTDNMGVTAIVRKGSGKSNLQAVAEQIYVFCTRNACSLEVVWVPREDNTEADEASRIVDFDDWGVRAKFFEICDKKWGPHTIDRFADHRNTKLPRFNSKFFVPGTEAVEAFACNWAWEMNWLTPPISLIIRTVKHLEDCRGRGTLAVPEWPTKAFFALLRPDGVAWAPFVKDVLRFPPGTRLFNPATQFTSVFNEEFSRSPFLFLLLDFSPQGL</sequence>
<dbReference type="PANTHER" id="PTHR33050">
    <property type="entry name" value="REVERSE TRANSCRIPTASE DOMAIN-CONTAINING PROTEIN"/>
    <property type="match status" value="1"/>
</dbReference>
<dbReference type="InterPro" id="IPR052055">
    <property type="entry name" value="Hepadnavirus_pol/RT"/>
</dbReference>
<accession>A0A914WRW9</accession>
<dbReference type="Pfam" id="PF13456">
    <property type="entry name" value="RVT_3"/>
    <property type="match status" value="1"/>
</dbReference>
<dbReference type="SUPFAM" id="SSF53098">
    <property type="entry name" value="Ribonuclease H-like"/>
    <property type="match status" value="1"/>
</dbReference>
<keyword evidence="2" id="KW-1185">Reference proteome</keyword>
<dbReference type="Proteomes" id="UP000887566">
    <property type="component" value="Unplaced"/>
</dbReference>
<dbReference type="WBParaSite" id="PSAMB.scaffold4678size13888.g24888.t1">
    <property type="protein sequence ID" value="PSAMB.scaffold4678size13888.g24888.t1"/>
    <property type="gene ID" value="PSAMB.scaffold4678size13888.g24888"/>
</dbReference>
<dbReference type="Gene3D" id="3.30.420.10">
    <property type="entry name" value="Ribonuclease H-like superfamily/Ribonuclease H"/>
    <property type="match status" value="1"/>
</dbReference>
<name>A0A914WRW9_9BILA</name>
<dbReference type="InterPro" id="IPR002156">
    <property type="entry name" value="RNaseH_domain"/>
</dbReference>
<dbReference type="GO" id="GO:0004523">
    <property type="term" value="F:RNA-DNA hybrid ribonuclease activity"/>
    <property type="evidence" value="ECO:0007669"/>
    <property type="project" value="InterPro"/>
</dbReference>
<dbReference type="PANTHER" id="PTHR33050:SF7">
    <property type="entry name" value="RIBONUCLEASE H"/>
    <property type="match status" value="1"/>
</dbReference>
<dbReference type="InterPro" id="IPR036397">
    <property type="entry name" value="RNaseH_sf"/>
</dbReference>
<feature type="domain" description="RNase H type-1" evidence="1">
    <location>
        <begin position="63"/>
        <end position="179"/>
    </location>
</feature>
<dbReference type="CDD" id="cd09275">
    <property type="entry name" value="RNase_HI_RT_DIRS1"/>
    <property type="match status" value="1"/>
</dbReference>
<reference evidence="3" key="1">
    <citation type="submission" date="2022-11" db="UniProtKB">
        <authorList>
            <consortium name="WormBaseParasite"/>
        </authorList>
    </citation>
    <scope>IDENTIFICATION</scope>
</reference>
<protein>
    <submittedName>
        <fullName evidence="3">RNase H type-1 domain-containing protein</fullName>
    </submittedName>
</protein>
<evidence type="ECO:0000313" key="3">
    <source>
        <dbReference type="WBParaSite" id="PSAMB.scaffold4678size13888.g24888.t1"/>
    </source>
</evidence>
<dbReference type="AlphaFoldDB" id="A0A914WRW9"/>
<proteinExistence type="predicted"/>
<evidence type="ECO:0000313" key="2">
    <source>
        <dbReference type="Proteomes" id="UP000887566"/>
    </source>
</evidence>